<dbReference type="EMBL" id="CP000479">
    <property type="protein sequence ID" value="ABK68982.1"/>
    <property type="molecule type" value="Genomic_DNA"/>
</dbReference>
<dbReference type="CDD" id="cd01449">
    <property type="entry name" value="TST_Repeat_2"/>
    <property type="match status" value="1"/>
</dbReference>
<dbReference type="Pfam" id="PF00581">
    <property type="entry name" value="Rhodanese"/>
    <property type="match status" value="2"/>
</dbReference>
<dbReference type="PROSITE" id="PS00683">
    <property type="entry name" value="RHODANESE_2"/>
    <property type="match status" value="1"/>
</dbReference>
<dbReference type="GeneID" id="75268591"/>
<evidence type="ECO:0000256" key="3">
    <source>
        <dbReference type="ARBA" id="ARBA00047549"/>
    </source>
</evidence>
<evidence type="ECO:0000259" key="5">
    <source>
        <dbReference type="PROSITE" id="PS50206"/>
    </source>
</evidence>
<sequence length="277" mass="30611">MARSDVLVSTDWAESNLDTPGVVFVEVDEDTSAYHAGHIPGAIKLDWRSDLQDPVKRDFVDAQQFSKLLSERGIANDDTVILYGGNNNWFAAYAYWYFKLYGHEKVKLLDGGRKKWELDGRTLSSDPVSRPATSYTAAAPDNSIRAFRDEVIAAINVKNLVDVRSPDEFSGKILAPAHLPQEQSQRPGHIPGAINVPWSKAANEDGTFKSDEELAALYAAAGLDTGKETIAYCRIGERSSHTWFVLYELLGHRNVKNYDGSWTEYGSLVGAPIELGS</sequence>
<dbReference type="HOGENOM" id="CLU_031618_1_3_11"/>
<dbReference type="SUPFAM" id="SSF52821">
    <property type="entry name" value="Rhodanese/Cell cycle control phosphatase"/>
    <property type="match status" value="2"/>
</dbReference>
<dbReference type="Proteomes" id="UP000001574">
    <property type="component" value="Chromosome"/>
</dbReference>
<dbReference type="PROSITE" id="PS50206">
    <property type="entry name" value="RHODANESE_3"/>
    <property type="match status" value="2"/>
</dbReference>
<dbReference type="AlphaFoldDB" id="A0A0H3A1M7"/>
<feature type="domain" description="Rhodanese" evidence="5">
    <location>
        <begin position="160"/>
        <end position="274"/>
    </location>
</feature>
<dbReference type="RefSeq" id="WP_003875806.1">
    <property type="nucleotide sequence ID" value="NC_008595.1"/>
</dbReference>
<dbReference type="FunFam" id="3.40.250.10:FF:000024">
    <property type="entry name" value="Sulfurtransferase"/>
    <property type="match status" value="1"/>
</dbReference>
<proteinExistence type="predicted"/>
<comment type="catalytic activity">
    <reaction evidence="3">
        <text>thiosulfate + hydrogen cyanide = thiocyanate + sulfite + 2 H(+)</text>
        <dbReference type="Rhea" id="RHEA:16881"/>
        <dbReference type="ChEBI" id="CHEBI:15378"/>
        <dbReference type="ChEBI" id="CHEBI:17359"/>
        <dbReference type="ChEBI" id="CHEBI:18022"/>
        <dbReference type="ChEBI" id="CHEBI:18407"/>
        <dbReference type="ChEBI" id="CHEBI:33542"/>
        <dbReference type="EC" id="2.8.1.1"/>
    </reaction>
</comment>
<gene>
    <name evidence="6" type="ordered locus">MAV_0756</name>
</gene>
<dbReference type="PANTHER" id="PTHR43855:SF1">
    <property type="entry name" value="THIOSULFATE SULFURTRANSFERASE"/>
    <property type="match status" value="1"/>
</dbReference>
<evidence type="ECO:0000256" key="1">
    <source>
        <dbReference type="ARBA" id="ARBA00022679"/>
    </source>
</evidence>
<evidence type="ECO:0000313" key="7">
    <source>
        <dbReference type="Proteomes" id="UP000001574"/>
    </source>
</evidence>
<evidence type="ECO:0000256" key="4">
    <source>
        <dbReference type="RuleBase" id="RU000507"/>
    </source>
</evidence>
<dbReference type="CDD" id="cd01448">
    <property type="entry name" value="TST_Repeat_1"/>
    <property type="match status" value="1"/>
</dbReference>
<dbReference type="PANTHER" id="PTHR43855">
    <property type="entry name" value="THIOSULFATE SULFURTRANSFERASE"/>
    <property type="match status" value="1"/>
</dbReference>
<accession>A0A0H3A1M7</accession>
<reference evidence="6 7" key="1">
    <citation type="submission" date="2006-10" db="EMBL/GenBank/DDBJ databases">
        <authorList>
            <person name="Fleischmann R.D."/>
            <person name="Dodson R.J."/>
            <person name="Haft D.H."/>
            <person name="Merkel J.S."/>
            <person name="Nelson W.C."/>
            <person name="Fraser C.M."/>
        </authorList>
    </citation>
    <scope>NUCLEOTIDE SEQUENCE [LARGE SCALE GENOMIC DNA]</scope>
    <source>
        <strain evidence="6 7">104</strain>
    </source>
</reference>
<dbReference type="GO" id="GO:0004792">
    <property type="term" value="F:thiosulfate-cyanide sulfurtransferase activity"/>
    <property type="evidence" value="ECO:0007669"/>
    <property type="project" value="UniProtKB-EC"/>
</dbReference>
<protein>
    <recommendedName>
        <fullName evidence="4">Sulfurtransferase</fullName>
    </recommendedName>
</protein>
<dbReference type="InterPro" id="IPR001763">
    <property type="entry name" value="Rhodanese-like_dom"/>
</dbReference>
<organism evidence="6 7">
    <name type="scientific">Mycobacterium avium (strain 104)</name>
    <dbReference type="NCBI Taxonomy" id="243243"/>
    <lineage>
        <taxon>Bacteria</taxon>
        <taxon>Bacillati</taxon>
        <taxon>Actinomycetota</taxon>
        <taxon>Actinomycetes</taxon>
        <taxon>Mycobacteriales</taxon>
        <taxon>Mycobacteriaceae</taxon>
        <taxon>Mycobacterium</taxon>
        <taxon>Mycobacterium avium complex (MAC)</taxon>
    </lineage>
</organism>
<dbReference type="KEGG" id="mav:MAV_0756"/>
<evidence type="ECO:0000313" key="6">
    <source>
        <dbReference type="EMBL" id="ABK68982.1"/>
    </source>
</evidence>
<dbReference type="PROSITE" id="PS00380">
    <property type="entry name" value="RHODANESE_1"/>
    <property type="match status" value="1"/>
</dbReference>
<dbReference type="InterPro" id="IPR051126">
    <property type="entry name" value="Thiosulfate_sulfurtransferase"/>
</dbReference>
<evidence type="ECO:0000256" key="2">
    <source>
        <dbReference type="ARBA" id="ARBA00022737"/>
    </source>
</evidence>
<dbReference type="InterPro" id="IPR001307">
    <property type="entry name" value="Thiosulphate_STrfase_CS"/>
</dbReference>
<name>A0A0H3A1M7_MYCA1</name>
<keyword evidence="2" id="KW-0677">Repeat</keyword>
<feature type="domain" description="Rhodanese" evidence="5">
    <location>
        <begin position="18"/>
        <end position="125"/>
    </location>
</feature>
<dbReference type="SMART" id="SM00450">
    <property type="entry name" value="RHOD"/>
    <property type="match status" value="2"/>
</dbReference>
<dbReference type="InterPro" id="IPR036873">
    <property type="entry name" value="Rhodanese-like_dom_sf"/>
</dbReference>
<dbReference type="Gene3D" id="3.40.250.10">
    <property type="entry name" value="Rhodanese-like domain"/>
    <property type="match status" value="2"/>
</dbReference>
<keyword evidence="1 4" id="KW-0808">Transferase</keyword>